<dbReference type="InterPro" id="IPR006626">
    <property type="entry name" value="PbH1"/>
</dbReference>
<evidence type="ECO:0000256" key="1">
    <source>
        <dbReference type="SAM" id="SignalP"/>
    </source>
</evidence>
<feature type="signal peptide" evidence="1">
    <location>
        <begin position="1"/>
        <end position="32"/>
    </location>
</feature>
<dbReference type="InterPro" id="IPR007110">
    <property type="entry name" value="Ig-like_dom"/>
</dbReference>
<dbReference type="InterPro" id="IPR022409">
    <property type="entry name" value="PKD/Chitinase_dom"/>
</dbReference>
<dbReference type="PROSITE" id="PS50835">
    <property type="entry name" value="IG_LIKE"/>
    <property type="match status" value="1"/>
</dbReference>
<evidence type="ECO:0000259" key="2">
    <source>
        <dbReference type="PROSITE" id="PS50093"/>
    </source>
</evidence>
<dbReference type="SMART" id="SM00089">
    <property type="entry name" value="PKD"/>
    <property type="match status" value="1"/>
</dbReference>
<dbReference type="SMART" id="SM00710">
    <property type="entry name" value="PbH1"/>
    <property type="match status" value="20"/>
</dbReference>
<dbReference type="SUPFAM" id="SSF51126">
    <property type="entry name" value="Pectin lyase-like"/>
    <property type="match status" value="3"/>
</dbReference>
<sequence length="2983" mass="318002">MFFYMRNYTLSFIHKTILVAGMLLMLSSRLLAQTDINIGTGTTGNSDIGYPCPLQDYFEGNRAQYLFTAAELSAAGMAPGYITGIKFVVKNLNTADVIEQYGISIGGTTVGTLDETSWVPGTTVVRAPADYTILNGVNNFPFSNNFFWNGTDNIVVEVCSGAQVTDPGTFYSNNPEVAFTTGLTFNGSHTYRADNENNLCGTTDTDNTGTMTTRPNITFSWIPATPCTGTPNAGTAVSSVSTVCLNGTFDLRLTGATVASGLTYQWQQSANNTTWTNIAGATKSMLTTTQSASTWYRCIVTCTTSTQTATSASVNVTSPTLVSGTFTINKGAPTGGTNFASFNDAYNYLKCGISGPVIFNVVANSGPYTEQLLLKPVPGASATNTITFNGNGDTLKFAGTSANRGVIQLDNADYFTFNNLVIKATGTGSSGYGWGVFLTNDADFNTIKNSTILVDSTSTSSTAYAGIVISSSYTSPTTSGDAKCDNNTFASNKIIGGYYGIVLTGSSTMANMSNKITNNTITEFYNSGVNASGSFNTLVENNIISRPTRSTVSTFYGINFSNLNTKANITRNRISNPFGGAPASVSASYGIYFSGTDALSQLENVVSNNLVYNFTGRGDAYGIYNSSSDNVWYFHNTIALDGTSTSSTTYTARGFYQTSKADGIEFINNLIAVTRGGGGSKYAVYFGTTTGTIHANNNLYYLAAQGGTSFTGYYNANRSSLLDWKTASQQDTASLASNPLFAGVASGNYQPTSASVDNKGLPAGITVDINSNTRSTTTPDIGAYEFTPGPCTTPPTPGEATVSATPVCINRKVSLSLINNSIGLGQSYQWQTATAAAGPYTNIGNPMTNPDTTITAAATLYYRVAVTCSGNTAYSAPVQLTVNPAFPGGTYTINKGAPSSATNFVSFNAAKAAMECGIAGPVVFNVVSGSGPYAEQLILDSIAGMSATNTVTFNGNGNTIKFAPNDDNERAVIKLRGADYITFDSLVIDARGGTYGYGVQLLANADRNKITHSRILTDNTSTSSSVAGVVINGADASTSSGTNNGCDSNLVSGNKIDGGYYGVIVYGASSGSPAGNRIDSNAISEFYSYGVYLYNAENTVVDHNDIFRTTRSSVSYSNYGVSVSSKGDGNIISGNRIHGLFNGATGTTNSFYGIEFTSADATAANPAKIINNVIYDIRGGGTQRGFYNYSSDFTLYYHNTVALNDAVNTSSAEATGIYQSSTVAGVQFLDNILDISRTGGGNRTGISIAASAEFKSDYNDIFVQSSRNTAYTGNNGTNYATLADWRAGAKLDSNSLAVQPVFADPSVGNFAPVISPLDNSGRPVGVTKDILGVTRSTTTPDMGAFEINIPECTSPPVAGNATVDPTTPICMGTAIKLDLVGNSKGGHQTYQWQVSANAAGPWKYVSDTQYVSVYNTIAGAEKYYRCAVVCSNRDTVYSTPVKVNLNDPLLAGTYTINPALPSSTTNFQSFAAAVSKLECGIAGPVLFLAANGSYTEQLTMRHIPGASTVNRVTFSSASGNAADVTITYAGTSARNYVLKLDSVDYVTWRKITFKPTGTTYARAVEFAKKASFDSLQLCTITLPVTTSTGTNSAGVYASNCLGLGNVITGNTITEGSNGVYWQNGYGDNMSPGVTIDSNTIARSYSYGIYAEYVNRLVAQKNTINLSGALASTAYGIYADDCDTAISIVRNKININNTSSKGYAIYLTYCQPGAGAPGRVTGNEIYARTANTGELRGITLTSSNRISVNNNVVSVHTTASNSYGVYSEYGNNLNYLNNSILNTSTSSNNNYAAYFAHTSSSASPVKVRNNIFAADTGRTMYVGNPNFLNSDYNTLYTKGAVLVRQNTPGTSYGTLAAYRTGSGLDANSLVYKPAFVGPADLHPVLTDPEVWAIHGRGVQVPGNDKDIDGKPRPVTLQEGVPDMGAYEFLPTSVPPALPAFPAAPAAGVTQTFMFGTDTVTKVTWNNATLPSNMTVRRYSGVKPPNIAPGTDFMYFYTDVDVTPASGVYNFNIQQFYLDPWQGYIKRQKDIRLAMTDSTDKWKTDTLSKVNDITNVITDSTLHYFDKFTGLNGGNNAPQQLQPADSSNRGTRFWVGYGHHQFFTGDNSQQMVLYLNAKDSSNVTVRVNGTAWERTYHIPANKTITTETLPKGGMNDARLLEEGWSDRGISIESDVPIVAYAHIYGSASSGASMLLPVGTYGYDYYALTSRQNYSTDTYSWFYVVADYDNTTLEITPTVPTLAGRPANQTFTVTLNKGEVYQVLGSLQAGSEGYDVSGSHVRSIVNSDGKCFPVAFFSGSSRTGIGCGNSAGSSGDNLIQQNFPSQAWGKKYLTAPTSIDDDAASFMTNIFRVLVKDPATVVKRNGVALTGLINNRFYQFESNTADYIDANQPVMVAQYMSSSGSCDNTWGDGDPEMIYVSPLEQGIKQVGLYRNTVESINTNYLTLIIPTGGLSSLRIDGSNVFDHTYAHPNYTGYTVVVKRWDADAAQCNVIADSAFTAITYGLGSVESYGYNAGTLVKNLNILPAFSNVLNPSSGSNNTYTCVKTPFRFSMLIPVKPTKLTWKLSAVKNLTPAVDVVQTNPVPKDSLIANERTYYRFVLPDEYVFSAPGTYNIPIEISHPDIESCNNSFEAILTMKVIPAPVVNFTSNYTGCVGDVAQFTGSATTSNNVGISSWNWNFGDTTYAYRKDTTKQFKYPGIHKVKLSIVAAEGCIGDTTKEVEVYTPGVAAVVKDSLTVCSGSDASLAVKDPEAGVLYNWYDAPAGGNLLFTGNVYTITAATVSGTYYLEAINHGCPGATRAKVVVHVLPLLTTPVVKVDTVGVNLIRFKWAAVPNATSYEVSTDGGLTWTQPSSGREGLEHVISGLQPSQSVKLLVKVRGCEDKISDPAEGKTLPDGIYIPNTFTPNNDGKNDVLKVYGYIINKLHIAIFDQWGEKVFESNSQDIGWDGTYKGKTLPSGVYIYVCHLVLKDGSTVEKKGVINLIR</sequence>
<dbReference type="Proteomes" id="UP000190367">
    <property type="component" value="Unassembled WGS sequence"/>
</dbReference>
<dbReference type="Pfam" id="PF13585">
    <property type="entry name" value="CHU_C"/>
    <property type="match status" value="1"/>
</dbReference>
<keyword evidence="1" id="KW-0732">Signal</keyword>
<name>A0A1T4L442_9BACT</name>
<dbReference type="Gene3D" id="2.160.20.10">
    <property type="entry name" value="Single-stranded right-handed beta-helix, Pectin lyase-like"/>
    <property type="match status" value="3"/>
</dbReference>
<protein>
    <submittedName>
        <fullName evidence="4">Gliding motility-associated C-terminal domain-containing protein</fullName>
    </submittedName>
</protein>
<dbReference type="PROSITE" id="PS50093">
    <property type="entry name" value="PKD"/>
    <property type="match status" value="1"/>
</dbReference>
<organism evidence="4 5">
    <name type="scientific">Chitinophaga eiseniae</name>
    <dbReference type="NCBI Taxonomy" id="634771"/>
    <lineage>
        <taxon>Bacteria</taxon>
        <taxon>Pseudomonadati</taxon>
        <taxon>Bacteroidota</taxon>
        <taxon>Chitinophagia</taxon>
        <taxon>Chitinophagales</taxon>
        <taxon>Chitinophagaceae</taxon>
        <taxon>Chitinophaga</taxon>
    </lineage>
</organism>
<feature type="domain" description="Ig-like" evidence="3">
    <location>
        <begin position="215"/>
        <end position="315"/>
    </location>
</feature>
<dbReference type="STRING" id="634771.SAMN04488128_101467"/>
<evidence type="ECO:0000313" key="4">
    <source>
        <dbReference type="EMBL" id="SJZ49486.1"/>
    </source>
</evidence>
<reference evidence="5" key="1">
    <citation type="submission" date="2017-02" db="EMBL/GenBank/DDBJ databases">
        <authorList>
            <person name="Varghese N."/>
            <person name="Submissions S."/>
        </authorList>
    </citation>
    <scope>NUCLEOTIDE SEQUENCE [LARGE SCALE GENOMIC DNA]</scope>
    <source>
        <strain evidence="5">DSM 22224</strain>
    </source>
</reference>
<keyword evidence="5" id="KW-1185">Reference proteome</keyword>
<dbReference type="EMBL" id="FUWZ01000001">
    <property type="protein sequence ID" value="SJZ49486.1"/>
    <property type="molecule type" value="Genomic_DNA"/>
</dbReference>
<feature type="chain" id="PRO_5012684858" evidence="1">
    <location>
        <begin position="33"/>
        <end position="2983"/>
    </location>
</feature>
<dbReference type="Pfam" id="PF19081">
    <property type="entry name" value="Ig_7"/>
    <property type="match status" value="1"/>
</dbReference>
<dbReference type="InterPro" id="IPR013783">
    <property type="entry name" value="Ig-like_fold"/>
</dbReference>
<evidence type="ECO:0000313" key="5">
    <source>
        <dbReference type="Proteomes" id="UP000190367"/>
    </source>
</evidence>
<dbReference type="InterPro" id="IPR026341">
    <property type="entry name" value="T9SS_type_B"/>
</dbReference>
<dbReference type="InterPro" id="IPR011050">
    <property type="entry name" value="Pectin_lyase_fold/virulence"/>
</dbReference>
<dbReference type="SUPFAM" id="SSF49299">
    <property type="entry name" value="PKD domain"/>
    <property type="match status" value="1"/>
</dbReference>
<dbReference type="Pfam" id="PF18911">
    <property type="entry name" value="PKD_4"/>
    <property type="match status" value="1"/>
</dbReference>
<dbReference type="NCBIfam" id="TIGR04131">
    <property type="entry name" value="Bac_Flav_CTERM"/>
    <property type="match status" value="1"/>
</dbReference>
<accession>A0A1T4L442</accession>
<feature type="domain" description="PKD" evidence="2">
    <location>
        <begin position="2640"/>
        <end position="2728"/>
    </location>
</feature>
<evidence type="ECO:0000259" key="3">
    <source>
        <dbReference type="PROSITE" id="PS50835"/>
    </source>
</evidence>
<dbReference type="InterPro" id="IPR035986">
    <property type="entry name" value="PKD_dom_sf"/>
</dbReference>
<dbReference type="InterPro" id="IPR035234">
    <property type="entry name" value="IgGFc-bd_N"/>
</dbReference>
<dbReference type="InterPro" id="IPR044023">
    <property type="entry name" value="Ig_7"/>
</dbReference>
<dbReference type="Pfam" id="PF17517">
    <property type="entry name" value="IgGFc_binding"/>
    <property type="match status" value="1"/>
</dbReference>
<proteinExistence type="predicted"/>
<gene>
    <name evidence="4" type="ORF">SAMN04488128_101467</name>
</gene>
<dbReference type="InterPro" id="IPR000601">
    <property type="entry name" value="PKD_dom"/>
</dbReference>
<dbReference type="Gene3D" id="2.60.40.10">
    <property type="entry name" value="Immunoglobulins"/>
    <property type="match status" value="1"/>
</dbReference>
<dbReference type="InterPro" id="IPR012334">
    <property type="entry name" value="Pectin_lyas_fold"/>
</dbReference>